<keyword evidence="2 5" id="KW-0479">Metal-binding</keyword>
<evidence type="ECO:0000256" key="7">
    <source>
        <dbReference type="SAM" id="MobiDB-lite"/>
    </source>
</evidence>
<evidence type="ECO:0000256" key="3">
    <source>
        <dbReference type="ARBA" id="ARBA00022771"/>
    </source>
</evidence>
<dbReference type="AlphaFoldDB" id="A0A7D5Z864"/>
<feature type="zinc finger region" description="C3H1-type" evidence="5">
    <location>
        <begin position="111"/>
        <end position="139"/>
    </location>
</feature>
<accession>A0A7D5Z864</accession>
<dbReference type="EMBL" id="CP058938">
    <property type="protein sequence ID" value="QLI74463.1"/>
    <property type="molecule type" value="Genomic_DNA"/>
</dbReference>
<dbReference type="InterPro" id="IPR036855">
    <property type="entry name" value="Znf_CCCH_sf"/>
</dbReference>
<feature type="region of interest" description="Disordered" evidence="7">
    <location>
        <begin position="1"/>
        <end position="101"/>
    </location>
</feature>
<evidence type="ECO:0000256" key="2">
    <source>
        <dbReference type="ARBA" id="ARBA00022723"/>
    </source>
</evidence>
<keyword evidence="6" id="KW-0508">mRNA splicing</keyword>
<comment type="subunit">
    <text evidence="6">Associated with the spliceosome.</text>
</comment>
<dbReference type="GO" id="GO:0003677">
    <property type="term" value="F:DNA binding"/>
    <property type="evidence" value="ECO:0007669"/>
    <property type="project" value="UniProtKB-UniRule"/>
</dbReference>
<proteinExistence type="inferred from homology"/>
<evidence type="ECO:0000313" key="9">
    <source>
        <dbReference type="EMBL" id="QLI74463.1"/>
    </source>
</evidence>
<dbReference type="SUPFAM" id="SSF90229">
    <property type="entry name" value="CCCH zinc finger"/>
    <property type="match status" value="1"/>
</dbReference>
<sequence>MAGAEEQSITKQCQNDYERIDDSTSDSAASTSIKRRRKDVAVPASSKDDRIADQDLFITTSSAVRPEKGSSERSNLIPKSPPHQPKADVASQRIGPVQRGASTIRSTIIQDYDPNVCKDWKRYGSCGFGDSCKFLHARGDYK</sequence>
<evidence type="ECO:0000256" key="1">
    <source>
        <dbReference type="ARBA" id="ARBA00009161"/>
    </source>
</evidence>
<dbReference type="OrthoDB" id="25761at2759"/>
<protein>
    <recommendedName>
        <fullName evidence="6">Pre-mRNA-splicing factor CWC24</fullName>
    </recommendedName>
</protein>
<dbReference type="GO" id="GO:0034247">
    <property type="term" value="P:snoRNA splicing"/>
    <property type="evidence" value="ECO:0007669"/>
    <property type="project" value="TreeGrafter"/>
</dbReference>
<dbReference type="RefSeq" id="XP_065987905.1">
    <property type="nucleotide sequence ID" value="XM_066131758.1"/>
</dbReference>
<reference evidence="9 10" key="1">
    <citation type="submission" date="2020-07" db="EMBL/GenBank/DDBJ databases">
        <title>Telomere length de novo assembly of all 7 chromosomes of the fungus, Metarhizium brunneum, using a novel assembly pipeline.</title>
        <authorList>
            <person name="Saud z."/>
            <person name="Kortsinoglou A."/>
            <person name="Kouvelis V.N."/>
            <person name="Butt T.M."/>
        </authorList>
    </citation>
    <scope>NUCLEOTIDE SEQUENCE [LARGE SCALE GENOMIC DNA]</scope>
    <source>
        <strain evidence="9 10">4556</strain>
    </source>
</reference>
<keyword evidence="6" id="KW-0507">mRNA processing</keyword>
<dbReference type="PANTHER" id="PTHR12930:SF0">
    <property type="entry name" value="RING FINGER PROTEIN 113B"/>
    <property type="match status" value="1"/>
</dbReference>
<dbReference type="KEGG" id="mbrn:90968238"/>
<gene>
    <name evidence="9" type="primary">cwc24</name>
    <name evidence="9" type="ORF">G6M90_00g108660</name>
</gene>
<comment type="subcellular location">
    <subcellularLocation>
        <location evidence="6">Nucleus</location>
    </subcellularLocation>
</comment>
<name>A0A7D5Z864_9HYPO</name>
<keyword evidence="6" id="KW-0539">Nucleus</keyword>
<keyword evidence="4 5" id="KW-0862">Zinc</keyword>
<evidence type="ECO:0000313" key="10">
    <source>
        <dbReference type="Proteomes" id="UP000510686"/>
    </source>
</evidence>
<organism evidence="9 10">
    <name type="scientific">Metarhizium brunneum</name>
    <dbReference type="NCBI Taxonomy" id="500148"/>
    <lineage>
        <taxon>Eukaryota</taxon>
        <taxon>Fungi</taxon>
        <taxon>Dikarya</taxon>
        <taxon>Ascomycota</taxon>
        <taxon>Pezizomycotina</taxon>
        <taxon>Sordariomycetes</taxon>
        <taxon>Hypocreomycetidae</taxon>
        <taxon>Hypocreales</taxon>
        <taxon>Clavicipitaceae</taxon>
        <taxon>Metarhizium</taxon>
    </lineage>
</organism>
<dbReference type="PROSITE" id="PS50103">
    <property type="entry name" value="ZF_C3H1"/>
    <property type="match status" value="1"/>
</dbReference>
<keyword evidence="10" id="KW-1185">Reference proteome</keyword>
<comment type="similarity">
    <text evidence="1 6">Belongs to the CWC24 family.</text>
</comment>
<dbReference type="GeneID" id="90968238"/>
<dbReference type="Proteomes" id="UP000510686">
    <property type="component" value="Chromosome 7"/>
</dbReference>
<evidence type="ECO:0000256" key="5">
    <source>
        <dbReference type="PROSITE-ProRule" id="PRU00723"/>
    </source>
</evidence>
<feature type="domain" description="C3H1-type" evidence="8">
    <location>
        <begin position="111"/>
        <end position="139"/>
    </location>
</feature>
<dbReference type="Gene3D" id="4.10.1000.10">
    <property type="entry name" value="Zinc finger, CCCH-type"/>
    <property type="match status" value="1"/>
</dbReference>
<keyword evidence="3 5" id="KW-0863">Zinc-finger</keyword>
<dbReference type="InterPro" id="IPR000571">
    <property type="entry name" value="Znf_CCCH"/>
</dbReference>
<keyword evidence="6" id="KW-0238">DNA-binding</keyword>
<evidence type="ECO:0000256" key="4">
    <source>
        <dbReference type="ARBA" id="ARBA00022833"/>
    </source>
</evidence>
<dbReference type="SMART" id="SM00356">
    <property type="entry name" value="ZnF_C3H1"/>
    <property type="match status" value="1"/>
</dbReference>
<comment type="function">
    <text evidence="6">Involved in pre-mRNA splicing.</text>
</comment>
<evidence type="ECO:0000256" key="6">
    <source>
        <dbReference type="RuleBase" id="RU367110"/>
    </source>
</evidence>
<dbReference type="GO" id="GO:0006397">
    <property type="term" value="P:mRNA processing"/>
    <property type="evidence" value="ECO:0007669"/>
    <property type="project" value="UniProtKB-KW"/>
</dbReference>
<evidence type="ECO:0000259" key="8">
    <source>
        <dbReference type="PROSITE" id="PS50103"/>
    </source>
</evidence>
<dbReference type="GO" id="GO:0005684">
    <property type="term" value="C:U2-type spliceosomal complex"/>
    <property type="evidence" value="ECO:0007669"/>
    <property type="project" value="TreeGrafter"/>
</dbReference>
<dbReference type="GO" id="GO:0008270">
    <property type="term" value="F:zinc ion binding"/>
    <property type="evidence" value="ECO:0007669"/>
    <property type="project" value="UniProtKB-KW"/>
</dbReference>
<keyword evidence="6" id="KW-0747">Spliceosome</keyword>
<dbReference type="Pfam" id="PF00642">
    <property type="entry name" value="zf-CCCH"/>
    <property type="match status" value="1"/>
</dbReference>
<dbReference type="PANTHER" id="PTHR12930">
    <property type="entry name" value="ZINC FINGER PROTEIN 183"/>
    <property type="match status" value="1"/>
</dbReference>
<dbReference type="InterPro" id="IPR039971">
    <property type="entry name" value="CWC24-like"/>
</dbReference>